<dbReference type="AlphaFoldDB" id="A0A084SLB3"/>
<name>A0A084SLB3_9BACT</name>
<sequence length="91" mass="9978">MTGLGELTEGTLLFGELFTQGTNVYGRYDRAQTPDGKTYPVCFILGTSEEDGLEKVSSSEPGAVYISNWSPLAAVKRFVFREPGTRPKPED</sequence>
<organism evidence="1 2">
    <name type="scientific">Archangium violaceum Cb vi76</name>
    <dbReference type="NCBI Taxonomy" id="1406225"/>
    <lineage>
        <taxon>Bacteria</taxon>
        <taxon>Pseudomonadati</taxon>
        <taxon>Myxococcota</taxon>
        <taxon>Myxococcia</taxon>
        <taxon>Myxococcales</taxon>
        <taxon>Cystobacterineae</taxon>
        <taxon>Archangiaceae</taxon>
        <taxon>Archangium</taxon>
    </lineage>
</organism>
<reference evidence="1 2" key="1">
    <citation type="submission" date="2014-07" db="EMBL/GenBank/DDBJ databases">
        <title>Draft Genome Sequence of Gephyronic Acid Producer, Cystobacter violaceus Strain Cb vi76.</title>
        <authorList>
            <person name="Stevens D.C."/>
            <person name="Young J."/>
            <person name="Carmichael R."/>
            <person name="Tan J."/>
            <person name="Taylor R.E."/>
        </authorList>
    </citation>
    <scope>NUCLEOTIDE SEQUENCE [LARGE SCALE GENOMIC DNA]</scope>
    <source>
        <strain evidence="1 2">Cb vi76</strain>
    </source>
</reference>
<gene>
    <name evidence="1" type="ORF">Q664_36195</name>
</gene>
<dbReference type="RefSeq" id="WP_152622519.1">
    <property type="nucleotide sequence ID" value="NZ_JPMI01000256.1"/>
</dbReference>
<dbReference type="Proteomes" id="UP000028547">
    <property type="component" value="Unassembled WGS sequence"/>
</dbReference>
<evidence type="ECO:0000313" key="2">
    <source>
        <dbReference type="Proteomes" id="UP000028547"/>
    </source>
</evidence>
<dbReference type="EMBL" id="JPMI01000256">
    <property type="protein sequence ID" value="KFA89248.1"/>
    <property type="molecule type" value="Genomic_DNA"/>
</dbReference>
<accession>A0A084SLB3</accession>
<proteinExistence type="predicted"/>
<protein>
    <submittedName>
        <fullName evidence="1">Uncharacterized protein</fullName>
    </submittedName>
</protein>
<evidence type="ECO:0000313" key="1">
    <source>
        <dbReference type="EMBL" id="KFA89248.1"/>
    </source>
</evidence>
<comment type="caution">
    <text evidence="1">The sequence shown here is derived from an EMBL/GenBank/DDBJ whole genome shotgun (WGS) entry which is preliminary data.</text>
</comment>